<protein>
    <submittedName>
        <fullName evidence="2">Uncharacterized protein</fullName>
    </submittedName>
</protein>
<comment type="caution">
    <text evidence="2">The sequence shown here is derived from an EMBL/GenBank/DDBJ whole genome shotgun (WGS) entry which is preliminary data.</text>
</comment>
<keyword evidence="3" id="KW-1185">Reference proteome</keyword>
<evidence type="ECO:0000313" key="3">
    <source>
        <dbReference type="Proteomes" id="UP001215712"/>
    </source>
</evidence>
<organism evidence="2 3">
    <name type="scientific">Penicillium malachiteum</name>
    <dbReference type="NCBI Taxonomy" id="1324776"/>
    <lineage>
        <taxon>Eukaryota</taxon>
        <taxon>Fungi</taxon>
        <taxon>Dikarya</taxon>
        <taxon>Ascomycota</taxon>
        <taxon>Pezizomycotina</taxon>
        <taxon>Eurotiomycetes</taxon>
        <taxon>Eurotiomycetidae</taxon>
        <taxon>Eurotiales</taxon>
        <taxon>Aspergillaceae</taxon>
        <taxon>Penicillium</taxon>
    </lineage>
</organism>
<evidence type="ECO:0000256" key="1">
    <source>
        <dbReference type="SAM" id="MobiDB-lite"/>
    </source>
</evidence>
<feature type="region of interest" description="Disordered" evidence="1">
    <location>
        <begin position="57"/>
        <end position="115"/>
    </location>
</feature>
<proteinExistence type="predicted"/>
<dbReference type="EMBL" id="JAQJAN010000010">
    <property type="protein sequence ID" value="KAJ5719505.1"/>
    <property type="molecule type" value="Genomic_DNA"/>
</dbReference>
<reference evidence="2" key="1">
    <citation type="journal article" date="2023" name="IMA Fungus">
        <title>Comparative genomic study of the Penicillium genus elucidates a diverse pangenome and 15 lateral gene transfer events.</title>
        <authorList>
            <person name="Petersen C."/>
            <person name="Sorensen T."/>
            <person name="Nielsen M.R."/>
            <person name="Sondergaard T.E."/>
            <person name="Sorensen J.L."/>
            <person name="Fitzpatrick D.A."/>
            <person name="Frisvad J.C."/>
            <person name="Nielsen K.L."/>
        </authorList>
    </citation>
    <scope>NUCLEOTIDE SEQUENCE</scope>
    <source>
        <strain evidence="2">IBT 17514</strain>
    </source>
</reference>
<feature type="compositionally biased region" description="Polar residues" evidence="1">
    <location>
        <begin position="62"/>
        <end position="99"/>
    </location>
</feature>
<reference evidence="2" key="2">
    <citation type="submission" date="2023-01" db="EMBL/GenBank/DDBJ databases">
        <authorList>
            <person name="Petersen C."/>
        </authorList>
    </citation>
    <scope>NUCLEOTIDE SEQUENCE</scope>
    <source>
        <strain evidence="2">IBT 17514</strain>
    </source>
</reference>
<gene>
    <name evidence="2" type="ORF">N7493_007083</name>
</gene>
<evidence type="ECO:0000313" key="2">
    <source>
        <dbReference type="EMBL" id="KAJ5719505.1"/>
    </source>
</evidence>
<dbReference type="AlphaFoldDB" id="A0AAD6HIL4"/>
<name>A0AAD6HIL4_9EURO</name>
<dbReference type="PANTHER" id="PTHR39474">
    <property type="entry name" value="UNNAMED PRODUCT"/>
    <property type="match status" value="1"/>
</dbReference>
<sequence length="174" mass="18951">MQLSRTAYRAALLHLTVTPIFARAAIPASSILSTYNPSPSARLSSILCPQCASRTLEHSRTAHTMSSNPTEQKPESAESNTQEQTTNSEQLYLPSSESSGAEPRRLDLSGEGGSTVTLDHLGPMVVNVDGTLSRISNWEQMTEIERKNTLRILGKRNKQRLEALKAAEAAKESS</sequence>
<dbReference type="Proteomes" id="UP001215712">
    <property type="component" value="Unassembled WGS sequence"/>
</dbReference>
<dbReference type="PANTHER" id="PTHR39474:SF1">
    <property type="entry name" value="FUNGAL SPECIFIC TRANSCRIPTION FACTOR"/>
    <property type="match status" value="1"/>
</dbReference>
<accession>A0AAD6HIL4</accession>